<evidence type="ECO:0000313" key="3">
    <source>
        <dbReference type="Proteomes" id="UP000315496"/>
    </source>
</evidence>
<dbReference type="SMART" id="SM00248">
    <property type="entry name" value="ANK"/>
    <property type="match status" value="5"/>
</dbReference>
<dbReference type="OrthoDB" id="426293at2759"/>
<dbReference type="InterPro" id="IPR002110">
    <property type="entry name" value="Ankyrin_rpt"/>
</dbReference>
<evidence type="ECO:0000313" key="2">
    <source>
        <dbReference type="EMBL" id="TNJ26417.1"/>
    </source>
</evidence>
<name>A0A4Z1T0H8_GIAMU</name>
<dbReference type="Gene3D" id="1.25.40.20">
    <property type="entry name" value="Ankyrin repeat-containing domain"/>
    <property type="match status" value="1"/>
</dbReference>
<dbReference type="InterPro" id="IPR036770">
    <property type="entry name" value="Ankyrin_rpt-contain_sf"/>
</dbReference>
<comment type="caution">
    <text evidence="2">The sequence shown here is derived from an EMBL/GenBank/DDBJ whole genome shotgun (WGS) entry which is preliminary data.</text>
</comment>
<dbReference type="PANTHER" id="PTHR24184:SF11">
    <property type="entry name" value="ANKYRIN REPEAT AND SOCS BOX CONTAINING 3"/>
    <property type="match status" value="1"/>
</dbReference>
<evidence type="ECO:0000256" key="1">
    <source>
        <dbReference type="SAM" id="Coils"/>
    </source>
</evidence>
<dbReference type="EMBL" id="VDLU01000005">
    <property type="protein sequence ID" value="TNJ26417.1"/>
    <property type="molecule type" value="Genomic_DNA"/>
</dbReference>
<dbReference type="PANTHER" id="PTHR24184">
    <property type="entry name" value="SI:CH211-189E2.2"/>
    <property type="match status" value="1"/>
</dbReference>
<keyword evidence="3" id="KW-1185">Reference proteome</keyword>
<dbReference type="Pfam" id="PF12796">
    <property type="entry name" value="Ank_2"/>
    <property type="match status" value="2"/>
</dbReference>
<feature type="coiled-coil region" evidence="1">
    <location>
        <begin position="270"/>
        <end position="311"/>
    </location>
</feature>
<dbReference type="SUPFAM" id="SSF48403">
    <property type="entry name" value="Ankyrin repeat"/>
    <property type="match status" value="1"/>
</dbReference>
<proteinExistence type="predicted"/>
<dbReference type="VEuPathDB" id="GiardiaDB:GMRT_14668"/>
<dbReference type="Proteomes" id="UP000315496">
    <property type="component" value="Chromosome 5"/>
</dbReference>
<keyword evidence="1" id="KW-0175">Coiled coil</keyword>
<gene>
    <name evidence="2" type="ORF">GMRT_14668</name>
</gene>
<accession>A0A4Z1T0H8</accession>
<dbReference type="AlphaFoldDB" id="A0A4Z1T0H8"/>
<sequence length="327" mass="36214">MELEYPTSWFSCIKRREYDLARANAKKFAKTRNEKGFTGLMLAAVDDDDSMVRILAPHESGEREERGYTALMLAAELNHAAICRRLVTTEGAVTDDEKHTALMVAAMHGAYEAVLVLTPYQKGQVDVRGRNALFYAAENGHTTVVKFLMSREPNDACATGESPISIAAENGHADVVAVLAQIDRCNSASLTQSLTTLSTVMSQSGQGNQYEPGSLVKAIDVARMTMQNFGMENAKMVTTKYEKELLEKLVMYETRLNATNSHAQVMIGESAALRGRVKELEEQLAKSKEQIQKLECDLADCQAQLRDKVEHQQLEESMRDLTLSVAK</sequence>
<reference evidence="2 3" key="1">
    <citation type="submission" date="2019-05" db="EMBL/GenBank/DDBJ databases">
        <title>The compact genome of Giardia muris reveals important steps in the evolution of intestinal protozoan parasites.</title>
        <authorList>
            <person name="Xu F."/>
            <person name="Jimenez-Gonzalez A."/>
            <person name="Einarsson E."/>
            <person name="Astvaldsson A."/>
            <person name="Peirasmaki D."/>
            <person name="Eckmann L."/>
            <person name="Andersson J.O."/>
            <person name="Svard S.G."/>
            <person name="Jerlstrom-Hultqvist J."/>
        </authorList>
    </citation>
    <scope>NUCLEOTIDE SEQUENCE [LARGE SCALE GENOMIC DNA]</scope>
    <source>
        <strain evidence="2 3">Roberts-Thomson</strain>
    </source>
</reference>
<organism evidence="2 3">
    <name type="scientific">Giardia muris</name>
    <dbReference type="NCBI Taxonomy" id="5742"/>
    <lineage>
        <taxon>Eukaryota</taxon>
        <taxon>Metamonada</taxon>
        <taxon>Diplomonadida</taxon>
        <taxon>Hexamitidae</taxon>
        <taxon>Giardiinae</taxon>
        <taxon>Giardia</taxon>
    </lineage>
</organism>
<protein>
    <submittedName>
        <fullName evidence="2">Ankyrin repeat protein 1</fullName>
    </submittedName>
</protein>